<dbReference type="InterPro" id="IPR009060">
    <property type="entry name" value="UBA-like_sf"/>
</dbReference>
<dbReference type="SMART" id="SM00213">
    <property type="entry name" value="UBQ"/>
    <property type="match status" value="1"/>
</dbReference>
<dbReference type="Pfam" id="PF00240">
    <property type="entry name" value="ubiquitin"/>
    <property type="match status" value="1"/>
</dbReference>
<accession>A0ABR2H3W7</accession>
<comment type="caution">
    <text evidence="3">The sequence shown here is derived from an EMBL/GenBank/DDBJ whole genome shotgun (WGS) entry which is preliminary data.</text>
</comment>
<gene>
    <name evidence="3" type="ORF">M9Y10_030797</name>
</gene>
<evidence type="ECO:0000313" key="3">
    <source>
        <dbReference type="EMBL" id="KAK8840586.1"/>
    </source>
</evidence>
<keyword evidence="4" id="KW-1185">Reference proteome</keyword>
<proteinExistence type="predicted"/>
<name>A0ABR2H3W7_9EUKA</name>
<evidence type="ECO:0000256" key="1">
    <source>
        <dbReference type="SAM" id="MobiDB-lite"/>
    </source>
</evidence>
<dbReference type="Proteomes" id="UP001470230">
    <property type="component" value="Unassembled WGS sequence"/>
</dbReference>
<feature type="region of interest" description="Disordered" evidence="1">
    <location>
        <begin position="117"/>
        <end position="139"/>
    </location>
</feature>
<feature type="compositionally biased region" description="Low complexity" evidence="1">
    <location>
        <begin position="117"/>
        <end position="136"/>
    </location>
</feature>
<dbReference type="InterPro" id="IPR029071">
    <property type="entry name" value="Ubiquitin-like_domsf"/>
</dbReference>
<dbReference type="SUPFAM" id="SSF46934">
    <property type="entry name" value="UBA-like"/>
    <property type="match status" value="1"/>
</dbReference>
<protein>
    <recommendedName>
        <fullName evidence="2">Ubiquitin-like domain-containing protein</fullName>
    </recommendedName>
</protein>
<dbReference type="Gene3D" id="1.10.8.10">
    <property type="entry name" value="DNA helicase RuvA subunit, C-terminal domain"/>
    <property type="match status" value="1"/>
</dbReference>
<evidence type="ECO:0000259" key="2">
    <source>
        <dbReference type="PROSITE" id="PS50053"/>
    </source>
</evidence>
<organism evidence="3 4">
    <name type="scientific">Tritrichomonas musculus</name>
    <dbReference type="NCBI Taxonomy" id="1915356"/>
    <lineage>
        <taxon>Eukaryota</taxon>
        <taxon>Metamonada</taxon>
        <taxon>Parabasalia</taxon>
        <taxon>Tritrichomonadida</taxon>
        <taxon>Tritrichomonadidae</taxon>
        <taxon>Tritrichomonas</taxon>
    </lineage>
</organism>
<dbReference type="SUPFAM" id="SSF54236">
    <property type="entry name" value="Ubiquitin-like"/>
    <property type="match status" value="1"/>
</dbReference>
<dbReference type="Gene3D" id="3.10.20.90">
    <property type="entry name" value="Phosphatidylinositol 3-kinase Catalytic Subunit, Chain A, domain 1"/>
    <property type="match status" value="1"/>
</dbReference>
<evidence type="ECO:0000313" key="4">
    <source>
        <dbReference type="Proteomes" id="UP001470230"/>
    </source>
</evidence>
<dbReference type="EMBL" id="JAPFFF010000045">
    <property type="protein sequence ID" value="KAK8840586.1"/>
    <property type="molecule type" value="Genomic_DNA"/>
</dbReference>
<reference evidence="3 4" key="1">
    <citation type="submission" date="2024-04" db="EMBL/GenBank/DDBJ databases">
        <title>Tritrichomonas musculus Genome.</title>
        <authorList>
            <person name="Alves-Ferreira E."/>
            <person name="Grigg M."/>
            <person name="Lorenzi H."/>
            <person name="Galac M."/>
        </authorList>
    </citation>
    <scope>NUCLEOTIDE SEQUENCE [LARGE SCALE GENOMIC DNA]</scope>
    <source>
        <strain evidence="3 4">EAF2021</strain>
    </source>
</reference>
<feature type="domain" description="Ubiquitin-like" evidence="2">
    <location>
        <begin position="1"/>
        <end position="72"/>
    </location>
</feature>
<dbReference type="InterPro" id="IPR000626">
    <property type="entry name" value="Ubiquitin-like_dom"/>
</dbReference>
<sequence>MVSIRFLTSDKRKYYNIEVQSDATVEYVKHLAAETIGYLEESSIMLIHNGKILSNETIINSLNVEKLNTFIVFCENKEMNNLRKNEKISIQNAQNTEKNQAQINSYSNIQIQSLNNNSSNQNISDTQNQGQQQNQNSLPISNNVPCFQDRINELIEISGLSRDLCEYTLNALYGNVEEAANLLLTARERVDNSNYVNNEPFLWQTQNSQFGTQEFNQNQFQHAQYQLPQLQQSQYQPNQTPQFQYQQHISQQYQTQQPQNQNQQHRYWQPLCQPLQIQQYQYQQPLMQQYQYQQPQTQQYQYQYQQPQIQQPQNQNQQHRYWQPLCQPLQMQQYQYQQPQTQQYQYQQPQTQQYQYQQPQMQQQNWQHQSYQPQQQQIVFDQALLILRQTLLDEPRLLENVILILEDQYPMFRTNPENLLIQLDLPLRGFDLNGIRNRTAIRVNSNEIESIVERSTQQLISQCTENNILHPTREEELWLSHFSNEEKKVIRRIQQIDNFDLGEVVQVYIACDKDEQMTISILSSE</sequence>
<dbReference type="PROSITE" id="PS50053">
    <property type="entry name" value="UBIQUITIN_2"/>
    <property type="match status" value="1"/>
</dbReference>